<evidence type="ECO:0000256" key="1">
    <source>
        <dbReference type="ARBA" id="ARBA00004496"/>
    </source>
</evidence>
<organism evidence="6 7">
    <name type="scientific">Rhodotorula mucilaginosa</name>
    <name type="common">Yeast</name>
    <name type="synonym">Rhodotorula rubra</name>
    <dbReference type="NCBI Taxonomy" id="5537"/>
    <lineage>
        <taxon>Eukaryota</taxon>
        <taxon>Fungi</taxon>
        <taxon>Dikarya</taxon>
        <taxon>Basidiomycota</taxon>
        <taxon>Pucciniomycotina</taxon>
        <taxon>Microbotryomycetes</taxon>
        <taxon>Sporidiobolales</taxon>
        <taxon>Sporidiobolaceae</taxon>
        <taxon>Rhodotorula</taxon>
    </lineage>
</organism>
<evidence type="ECO:0000313" key="7">
    <source>
        <dbReference type="Proteomes" id="UP000777482"/>
    </source>
</evidence>
<dbReference type="CDD" id="cd22055">
    <property type="entry name" value="NAC_BTF3"/>
    <property type="match status" value="1"/>
</dbReference>
<evidence type="ECO:0000256" key="3">
    <source>
        <dbReference type="RuleBase" id="RU361272"/>
    </source>
</evidence>
<evidence type="ECO:0000259" key="5">
    <source>
        <dbReference type="PROSITE" id="PS51151"/>
    </source>
</evidence>
<dbReference type="InterPro" id="IPR038187">
    <property type="entry name" value="NAC_A/B_dom_sf"/>
</dbReference>
<dbReference type="Gene3D" id="2.20.70.30">
    <property type="entry name" value="Nascent polypeptide-associated complex domain"/>
    <property type="match status" value="1"/>
</dbReference>
<dbReference type="GO" id="GO:0005854">
    <property type="term" value="C:nascent polypeptide-associated complex"/>
    <property type="evidence" value="ECO:0007669"/>
    <property type="project" value="UniProtKB-ARBA"/>
</dbReference>
<evidence type="ECO:0000256" key="4">
    <source>
        <dbReference type="SAM" id="MobiDB-lite"/>
    </source>
</evidence>
<gene>
    <name evidence="6" type="primary">EGD1</name>
    <name evidence="6" type="ORF">C6P46_004594</name>
</gene>
<proteinExistence type="inferred from homology"/>
<dbReference type="Pfam" id="PF01849">
    <property type="entry name" value="NAC"/>
    <property type="match status" value="1"/>
</dbReference>
<dbReference type="PANTHER" id="PTHR10351">
    <property type="entry name" value="TRANSCRIPTION FACTOR BTF3 FAMILY MEMBER"/>
    <property type="match status" value="1"/>
</dbReference>
<feature type="compositionally biased region" description="Basic and acidic residues" evidence="4">
    <location>
        <begin position="210"/>
        <end position="226"/>
    </location>
</feature>
<dbReference type="OrthoDB" id="8033832at2759"/>
<reference evidence="6 7" key="1">
    <citation type="submission" date="2020-11" db="EMBL/GenBank/DDBJ databases">
        <title>Kefir isolates.</title>
        <authorList>
            <person name="Marcisauskas S."/>
            <person name="Kim Y."/>
            <person name="Blasche S."/>
        </authorList>
    </citation>
    <scope>NUCLEOTIDE SEQUENCE [LARGE SCALE GENOMIC DNA]</scope>
    <source>
        <strain evidence="6 7">KR</strain>
    </source>
</reference>
<comment type="subunit">
    <text evidence="3">Part of the nascent polypeptide-associated complex (NAC).</text>
</comment>
<accession>A0A9P6VZK9</accession>
<feature type="domain" description="NAC-A/B" evidence="5">
    <location>
        <begin position="88"/>
        <end position="153"/>
    </location>
</feature>
<comment type="caution">
    <text evidence="6">The sequence shown here is derived from an EMBL/GenBank/DDBJ whole genome shotgun (WGS) entry which is preliminary data.</text>
</comment>
<dbReference type="FunFam" id="2.20.70.30:FF:000001">
    <property type="entry name" value="Transcription factor BTF3 homolog"/>
    <property type="match status" value="1"/>
</dbReference>
<dbReference type="Proteomes" id="UP000777482">
    <property type="component" value="Unassembled WGS sequence"/>
</dbReference>
<dbReference type="SMART" id="SM01407">
    <property type="entry name" value="NAC"/>
    <property type="match status" value="1"/>
</dbReference>
<dbReference type="PROSITE" id="PS51151">
    <property type="entry name" value="NAC_AB"/>
    <property type="match status" value="1"/>
</dbReference>
<feature type="region of interest" description="Disordered" evidence="4">
    <location>
        <begin position="176"/>
        <end position="226"/>
    </location>
</feature>
<evidence type="ECO:0000256" key="2">
    <source>
        <dbReference type="ARBA" id="ARBA00005296"/>
    </source>
</evidence>
<sequence length="226" mass="24009">MSDFDANKLKALQAKAAQLKLGKPLCLPPPSPAQSSLPPPGRRAGQGRVERERSILEEQWQLTDSPSAHAGGAKAPIRRKVAPKQAGPADDKKLQTALKKLNVQGVGPVDEVNMFMDDGKVLHFQRPTVHAAAGSNTYAIYGHGVAKELADLMPNILNQLGPDAMASLRQIAEQYNRTQPGGGAGGNPAGIAEADEEDDEDDVPELVEVNDDKADGAKVENLDDVN</sequence>
<feature type="compositionally biased region" description="Acidic residues" evidence="4">
    <location>
        <begin position="193"/>
        <end position="209"/>
    </location>
</feature>
<dbReference type="AlphaFoldDB" id="A0A9P6VZK9"/>
<name>A0A9P6VZK9_RHOMI</name>
<comment type="similarity">
    <text evidence="2 3">Belongs to the NAC-beta family.</text>
</comment>
<protein>
    <recommendedName>
        <fullName evidence="3">Nascent polypeptide-associated complex subunit beta</fullName>
    </recommendedName>
</protein>
<evidence type="ECO:0000313" key="6">
    <source>
        <dbReference type="EMBL" id="KAG0660414.1"/>
    </source>
</evidence>
<dbReference type="EMBL" id="PUHQ01000044">
    <property type="protein sequence ID" value="KAG0660414.1"/>
    <property type="molecule type" value="Genomic_DNA"/>
</dbReference>
<feature type="region of interest" description="Disordered" evidence="4">
    <location>
        <begin position="22"/>
        <end position="91"/>
    </location>
</feature>
<keyword evidence="7" id="KW-1185">Reference proteome</keyword>
<dbReference type="InterPro" id="IPR002715">
    <property type="entry name" value="Nas_poly-pep-assoc_cplx_dom"/>
</dbReference>
<keyword evidence="3" id="KW-0805">Transcription regulation</keyword>
<comment type="subcellular location">
    <subcellularLocation>
        <location evidence="1">Cytoplasm</location>
    </subcellularLocation>
</comment>
<keyword evidence="3" id="KW-0804">Transcription</keyword>
<feature type="compositionally biased region" description="Pro residues" evidence="4">
    <location>
        <begin position="26"/>
        <end position="41"/>
    </location>
</feature>
<dbReference type="InterPro" id="IPR039370">
    <property type="entry name" value="BTF3"/>
</dbReference>